<organism evidence="5">
    <name type="scientific">Amblyomma maculatum</name>
    <name type="common">Gulf Coast tick</name>
    <dbReference type="NCBI Taxonomy" id="34609"/>
    <lineage>
        <taxon>Eukaryota</taxon>
        <taxon>Metazoa</taxon>
        <taxon>Ecdysozoa</taxon>
        <taxon>Arthropoda</taxon>
        <taxon>Chelicerata</taxon>
        <taxon>Arachnida</taxon>
        <taxon>Acari</taxon>
        <taxon>Parasitiformes</taxon>
        <taxon>Ixodida</taxon>
        <taxon>Ixodoidea</taxon>
        <taxon>Ixodidae</taxon>
        <taxon>Amblyomminae</taxon>
        <taxon>Amblyomma</taxon>
    </lineage>
</organism>
<feature type="non-terminal residue" evidence="5">
    <location>
        <position position="1"/>
    </location>
</feature>
<evidence type="ECO:0000256" key="2">
    <source>
        <dbReference type="ARBA" id="ARBA00006370"/>
    </source>
</evidence>
<comment type="subcellular location">
    <subcellularLocation>
        <location evidence="1">Secreted</location>
    </subcellularLocation>
</comment>
<comment type="similarity">
    <text evidence="2">Belongs to the NPC2 family.</text>
</comment>
<evidence type="ECO:0000256" key="3">
    <source>
        <dbReference type="ARBA" id="ARBA00022525"/>
    </source>
</evidence>
<accession>G3MH52</accession>
<name>G3MH52_AMBMU</name>
<sequence length="185" mass="20346">AVSRRPILKPLTAVAVGRRDYAALRRCRSPIESFLKIASKMLRFVIAVALFGFAMGQRSNITYEDCGSKGEILSAEIEPCDSDPCVIKRGEPTKIYFSLISEQDSDTVTLDAKFKMFFVMVPIPGLESDLCKGTIQCPVVKGQTYSGTIDVVVPRLFPPMKSTVQFRITGDEGVSVCAKTKIIIE</sequence>
<dbReference type="SMART" id="SM00737">
    <property type="entry name" value="ML"/>
    <property type="match status" value="1"/>
</dbReference>
<evidence type="ECO:0000259" key="4">
    <source>
        <dbReference type="SMART" id="SM00737"/>
    </source>
</evidence>
<dbReference type="InterPro" id="IPR014756">
    <property type="entry name" value="Ig_E-set"/>
</dbReference>
<feature type="domain" description="MD-2-related lipid-recognition" evidence="4">
    <location>
        <begin position="63"/>
        <end position="182"/>
    </location>
</feature>
<dbReference type="FunFam" id="2.60.40.770:FF:000001">
    <property type="entry name" value="NPC intracellular cholesterol transporter 2"/>
    <property type="match status" value="1"/>
</dbReference>
<dbReference type="GO" id="GO:0005576">
    <property type="term" value="C:extracellular region"/>
    <property type="evidence" value="ECO:0007669"/>
    <property type="project" value="UniProtKB-SubCell"/>
</dbReference>
<dbReference type="InterPro" id="IPR039670">
    <property type="entry name" value="NPC2-like"/>
</dbReference>
<dbReference type="SUPFAM" id="SSF81296">
    <property type="entry name" value="E set domains"/>
    <property type="match status" value="1"/>
</dbReference>
<dbReference type="InterPro" id="IPR003172">
    <property type="entry name" value="ML_dom"/>
</dbReference>
<dbReference type="GO" id="GO:0015918">
    <property type="term" value="P:sterol transport"/>
    <property type="evidence" value="ECO:0007669"/>
    <property type="project" value="InterPro"/>
</dbReference>
<dbReference type="PANTHER" id="PTHR11306:SF68">
    <property type="entry name" value="NPC INTRACELLULAR CHOLESTEROL TRANSPORTER 2"/>
    <property type="match status" value="1"/>
</dbReference>
<protein>
    <recommendedName>
        <fullName evidence="4">MD-2-related lipid-recognition domain-containing protein</fullName>
    </recommendedName>
</protein>
<dbReference type="PANTHER" id="PTHR11306">
    <property type="entry name" value="NIEMANN PICK TYPE C2 PROTEIN NPC2-RELATED"/>
    <property type="match status" value="1"/>
</dbReference>
<dbReference type="Gene3D" id="2.60.40.770">
    <property type="match status" value="1"/>
</dbReference>
<evidence type="ECO:0000256" key="1">
    <source>
        <dbReference type="ARBA" id="ARBA00004613"/>
    </source>
</evidence>
<proteinExistence type="evidence at transcript level"/>
<dbReference type="AlphaFoldDB" id="G3MH52"/>
<keyword evidence="3" id="KW-0964">Secreted</keyword>
<evidence type="ECO:0000313" key="5">
    <source>
        <dbReference type="EMBL" id="AEO32820.1"/>
    </source>
</evidence>
<dbReference type="EMBL" id="JO841203">
    <property type="protein sequence ID" value="AEO32820.1"/>
    <property type="molecule type" value="mRNA"/>
</dbReference>
<dbReference type="Pfam" id="PF02221">
    <property type="entry name" value="E1_DerP2_DerF2"/>
    <property type="match status" value="1"/>
</dbReference>
<reference evidence="5" key="1">
    <citation type="journal article" date="2011" name="PLoS ONE">
        <title>A deep insight into the sialotranscriptome of the gulf coast tick, Amblyomma maculatum.</title>
        <authorList>
            <person name="Karim S."/>
            <person name="Singh P."/>
            <person name="Ribeiro J.M."/>
        </authorList>
    </citation>
    <scope>NUCLEOTIDE SEQUENCE</scope>
    <source>
        <tissue evidence="5">Salivary gland</tissue>
    </source>
</reference>
<dbReference type="GO" id="GO:0032934">
    <property type="term" value="F:sterol binding"/>
    <property type="evidence" value="ECO:0007669"/>
    <property type="project" value="InterPro"/>
</dbReference>